<accession>A0A8H3UFH8</accession>
<dbReference type="AlphaFoldDB" id="A0A8H3UFH8"/>
<name>A0A8H3UFH8_VENIN</name>
<dbReference type="InterPro" id="IPR001214">
    <property type="entry name" value="SET_dom"/>
</dbReference>
<organism evidence="2 3">
    <name type="scientific">Venturia inaequalis</name>
    <name type="common">Apple scab fungus</name>
    <dbReference type="NCBI Taxonomy" id="5025"/>
    <lineage>
        <taxon>Eukaryota</taxon>
        <taxon>Fungi</taxon>
        <taxon>Dikarya</taxon>
        <taxon>Ascomycota</taxon>
        <taxon>Pezizomycotina</taxon>
        <taxon>Dothideomycetes</taxon>
        <taxon>Pleosporomycetidae</taxon>
        <taxon>Venturiales</taxon>
        <taxon>Venturiaceae</taxon>
        <taxon>Venturia</taxon>
    </lineage>
</organism>
<proteinExistence type="predicted"/>
<protein>
    <recommendedName>
        <fullName evidence="1">SET domain-containing protein</fullName>
    </recommendedName>
</protein>
<dbReference type="InterPro" id="IPR011990">
    <property type="entry name" value="TPR-like_helical_dom_sf"/>
</dbReference>
<dbReference type="InterPro" id="IPR046341">
    <property type="entry name" value="SET_dom_sf"/>
</dbReference>
<dbReference type="PANTHER" id="PTHR47332">
    <property type="entry name" value="SET DOMAIN-CONTAINING PROTEIN 5"/>
    <property type="match status" value="1"/>
</dbReference>
<evidence type="ECO:0000313" key="3">
    <source>
        <dbReference type="Proteomes" id="UP000447873"/>
    </source>
</evidence>
<dbReference type="Proteomes" id="UP000447873">
    <property type="component" value="Unassembled WGS sequence"/>
</dbReference>
<sequence>MASQQPPSQNMIRTDLFNLEAIPGRGKGLIATQTIPAGTCLISEKPLFTTAEIRSNDVERELVRIVKALPKDSQRAFLSLHNNHPGGKEPFSNIVRSNGYPLGASSEVGGIFPNIARINHSCWANCQQAWSSTRKQETAYAVRQIEAGEELTIAYTIGGPSQERKSRLKEFFGFDCRCEICSLPADKQKQSDEKYTRAAKLDDSIGSPKRVKTSPNLALADCHALLRLYNEERITDNRLQRLYYDAFQICVLHSDQARARVFAKRCAETRAVCEGNDSADVVEMLAYSEKPSSHDSFGGSTKWKQAADAVPKDLASDKFEEWLWRSEIDKDCLSLKQQAPLPRSKTQKDLLSGVVIIPTSQDRYEHLSDIHIL</sequence>
<dbReference type="PROSITE" id="PS50280">
    <property type="entry name" value="SET"/>
    <property type="match status" value="1"/>
</dbReference>
<gene>
    <name evidence="2" type="ORF">EG328_007017</name>
</gene>
<dbReference type="InterPro" id="IPR053185">
    <property type="entry name" value="SET_domain_protein"/>
</dbReference>
<dbReference type="CDD" id="cd20071">
    <property type="entry name" value="SET_SMYD"/>
    <property type="match status" value="1"/>
</dbReference>
<comment type="caution">
    <text evidence="2">The sequence shown here is derived from an EMBL/GenBank/DDBJ whole genome shotgun (WGS) entry which is preliminary data.</text>
</comment>
<feature type="domain" description="SET" evidence="1">
    <location>
        <begin position="15"/>
        <end position="156"/>
    </location>
</feature>
<dbReference type="Gene3D" id="2.170.270.10">
    <property type="entry name" value="SET domain"/>
    <property type="match status" value="1"/>
</dbReference>
<dbReference type="SMART" id="SM00317">
    <property type="entry name" value="SET"/>
    <property type="match status" value="1"/>
</dbReference>
<evidence type="ECO:0000259" key="1">
    <source>
        <dbReference type="PROSITE" id="PS50280"/>
    </source>
</evidence>
<dbReference type="PANTHER" id="PTHR47332:SF4">
    <property type="entry name" value="SET DOMAIN-CONTAINING PROTEIN 5"/>
    <property type="match status" value="1"/>
</dbReference>
<dbReference type="Pfam" id="PF00856">
    <property type="entry name" value="SET"/>
    <property type="match status" value="1"/>
</dbReference>
<dbReference type="SUPFAM" id="SSF82199">
    <property type="entry name" value="SET domain"/>
    <property type="match status" value="1"/>
</dbReference>
<dbReference type="Gene3D" id="1.25.40.10">
    <property type="entry name" value="Tetratricopeptide repeat domain"/>
    <property type="match status" value="1"/>
</dbReference>
<dbReference type="EMBL" id="WNWS01000376">
    <property type="protein sequence ID" value="KAE9969179.1"/>
    <property type="molecule type" value="Genomic_DNA"/>
</dbReference>
<reference evidence="2 3" key="1">
    <citation type="submission" date="2018-12" db="EMBL/GenBank/DDBJ databases">
        <title>Venturia inaequalis Genome Resource.</title>
        <authorList>
            <person name="Lichtner F.J."/>
        </authorList>
    </citation>
    <scope>NUCLEOTIDE SEQUENCE [LARGE SCALE GENOMIC DNA]</scope>
    <source>
        <strain evidence="2 3">120213</strain>
    </source>
</reference>
<evidence type="ECO:0000313" key="2">
    <source>
        <dbReference type="EMBL" id="KAE9969179.1"/>
    </source>
</evidence>